<dbReference type="AlphaFoldDB" id="A0A060Y750"/>
<dbReference type="SMART" id="SM00454">
    <property type="entry name" value="SAM"/>
    <property type="match status" value="1"/>
</dbReference>
<evidence type="ECO:0000259" key="6">
    <source>
        <dbReference type="PROSITE" id="PS50105"/>
    </source>
</evidence>
<sequence>MGCPVVLHQLMLHCWQKERSQRPKFTDVVSFLDKLIRNPSSLLALVEDIQGLAESPGEVVDYHMFISIGDWLDSIKMSQYKSSFVAAGFSTLDSVAQMSIEDVRRTGVVLIGHQRRIVSSIQTLRLQLLHQQEKGFHV</sequence>
<feature type="domain" description="SAM" evidence="6">
    <location>
        <begin position="67"/>
        <end position="127"/>
    </location>
</feature>
<evidence type="ECO:0000256" key="1">
    <source>
        <dbReference type="ARBA" id="ARBA00004167"/>
    </source>
</evidence>
<dbReference type="EMBL" id="FR907814">
    <property type="protein sequence ID" value="CDQ87327.1"/>
    <property type="molecule type" value="Genomic_DNA"/>
</dbReference>
<dbReference type="PANTHER" id="PTHR46877">
    <property type="entry name" value="EPH RECEPTOR A5"/>
    <property type="match status" value="1"/>
</dbReference>
<dbReference type="InterPro" id="IPR011009">
    <property type="entry name" value="Kinase-like_dom_sf"/>
</dbReference>
<keyword evidence="2" id="KW-0547">Nucleotide-binding</keyword>
<gene>
    <name evidence="7" type="ORF">GSONMT00004652001</name>
</gene>
<dbReference type="GO" id="GO:0030425">
    <property type="term" value="C:dendrite"/>
    <property type="evidence" value="ECO:0007669"/>
    <property type="project" value="TreeGrafter"/>
</dbReference>
<dbReference type="InterPro" id="IPR001660">
    <property type="entry name" value="SAM"/>
</dbReference>
<proteinExistence type="predicted"/>
<keyword evidence="5" id="KW-0675">Receptor</keyword>
<keyword evidence="4" id="KW-0472">Membrane</keyword>
<reference evidence="7" key="1">
    <citation type="journal article" date="2014" name="Nat. Commun.">
        <title>The rainbow trout genome provides novel insights into evolution after whole-genome duplication in vertebrates.</title>
        <authorList>
            <person name="Berthelot C."/>
            <person name="Brunet F."/>
            <person name="Chalopin D."/>
            <person name="Juanchich A."/>
            <person name="Bernard M."/>
            <person name="Noel B."/>
            <person name="Bento P."/>
            <person name="Da Silva C."/>
            <person name="Labadie K."/>
            <person name="Alberti A."/>
            <person name="Aury J.M."/>
            <person name="Louis A."/>
            <person name="Dehais P."/>
            <person name="Bardou P."/>
            <person name="Montfort J."/>
            <person name="Klopp C."/>
            <person name="Cabau C."/>
            <person name="Gaspin C."/>
            <person name="Thorgaard G.H."/>
            <person name="Boussaha M."/>
            <person name="Quillet E."/>
            <person name="Guyomard R."/>
            <person name="Galiana D."/>
            <person name="Bobe J."/>
            <person name="Volff J.N."/>
            <person name="Genet C."/>
            <person name="Wincker P."/>
            <person name="Jaillon O."/>
            <person name="Roest Crollius H."/>
            <person name="Guiguen Y."/>
        </authorList>
    </citation>
    <scope>NUCLEOTIDE SEQUENCE [LARGE SCALE GENOMIC DNA]</scope>
</reference>
<dbReference type="InterPro" id="IPR013761">
    <property type="entry name" value="SAM/pointed_sf"/>
</dbReference>
<dbReference type="Gene3D" id="1.10.150.50">
    <property type="entry name" value="Transcription Factor, Ets-1"/>
    <property type="match status" value="1"/>
</dbReference>
<evidence type="ECO:0000313" key="8">
    <source>
        <dbReference type="Proteomes" id="UP000193380"/>
    </source>
</evidence>
<evidence type="ECO:0000256" key="3">
    <source>
        <dbReference type="ARBA" id="ARBA00022840"/>
    </source>
</evidence>
<reference evidence="7" key="2">
    <citation type="submission" date="2014-03" db="EMBL/GenBank/DDBJ databases">
        <authorList>
            <person name="Genoscope - CEA"/>
        </authorList>
    </citation>
    <scope>NUCLEOTIDE SEQUENCE</scope>
</reference>
<name>A0A060Y750_ONCMY</name>
<dbReference type="PANTHER" id="PTHR46877:SF10">
    <property type="entry name" value="EPHRIN TYPE-A RECEPTOR 6"/>
    <property type="match status" value="1"/>
</dbReference>
<dbReference type="GO" id="GO:0005005">
    <property type="term" value="F:transmembrane-ephrin receptor activity"/>
    <property type="evidence" value="ECO:0007669"/>
    <property type="project" value="TreeGrafter"/>
</dbReference>
<evidence type="ECO:0000256" key="4">
    <source>
        <dbReference type="ARBA" id="ARBA00023136"/>
    </source>
</evidence>
<dbReference type="SUPFAM" id="SSF47769">
    <property type="entry name" value="SAM/Pointed domain"/>
    <property type="match status" value="1"/>
</dbReference>
<keyword evidence="3" id="KW-0067">ATP-binding</keyword>
<dbReference type="PROSITE" id="PS50105">
    <property type="entry name" value="SAM_DOMAIN"/>
    <property type="match status" value="1"/>
</dbReference>
<organism evidence="7 8">
    <name type="scientific">Oncorhynchus mykiss</name>
    <name type="common">Rainbow trout</name>
    <name type="synonym">Salmo gairdneri</name>
    <dbReference type="NCBI Taxonomy" id="8022"/>
    <lineage>
        <taxon>Eukaryota</taxon>
        <taxon>Metazoa</taxon>
        <taxon>Chordata</taxon>
        <taxon>Craniata</taxon>
        <taxon>Vertebrata</taxon>
        <taxon>Euteleostomi</taxon>
        <taxon>Actinopterygii</taxon>
        <taxon>Neopterygii</taxon>
        <taxon>Teleostei</taxon>
        <taxon>Protacanthopterygii</taxon>
        <taxon>Salmoniformes</taxon>
        <taxon>Salmonidae</taxon>
        <taxon>Salmoninae</taxon>
        <taxon>Oncorhynchus</taxon>
    </lineage>
</organism>
<dbReference type="SUPFAM" id="SSF56112">
    <property type="entry name" value="Protein kinase-like (PK-like)"/>
    <property type="match status" value="1"/>
</dbReference>
<dbReference type="GO" id="GO:0005524">
    <property type="term" value="F:ATP binding"/>
    <property type="evidence" value="ECO:0007669"/>
    <property type="project" value="UniProtKB-KW"/>
</dbReference>
<dbReference type="Pfam" id="PF00536">
    <property type="entry name" value="SAM_1"/>
    <property type="match status" value="1"/>
</dbReference>
<comment type="subcellular location">
    <subcellularLocation>
        <location evidence="1">Membrane</location>
        <topology evidence="1">Single-pass membrane protein</topology>
    </subcellularLocation>
</comment>
<dbReference type="Proteomes" id="UP000193380">
    <property type="component" value="Unassembled WGS sequence"/>
</dbReference>
<evidence type="ECO:0000256" key="5">
    <source>
        <dbReference type="ARBA" id="ARBA00023170"/>
    </source>
</evidence>
<dbReference type="GO" id="GO:0005886">
    <property type="term" value="C:plasma membrane"/>
    <property type="evidence" value="ECO:0007669"/>
    <property type="project" value="TreeGrafter"/>
</dbReference>
<dbReference type="PaxDb" id="8022-A0A060Y750"/>
<protein>
    <recommendedName>
        <fullName evidence="6">SAM domain-containing protein</fullName>
    </recommendedName>
</protein>
<accession>A0A060Y750</accession>
<dbReference type="InterPro" id="IPR050449">
    <property type="entry name" value="Ephrin_rcpt_TKs"/>
</dbReference>
<dbReference type="STRING" id="8022.A0A060Y750"/>
<dbReference type="FunFam" id="1.10.150.50:FF:000001">
    <property type="entry name" value="Ephrin type-A receptor 5"/>
    <property type="match status" value="1"/>
</dbReference>
<dbReference type="GO" id="GO:0007411">
    <property type="term" value="P:axon guidance"/>
    <property type="evidence" value="ECO:0007669"/>
    <property type="project" value="TreeGrafter"/>
</dbReference>
<evidence type="ECO:0000313" key="7">
    <source>
        <dbReference type="EMBL" id="CDQ87327.1"/>
    </source>
</evidence>
<evidence type="ECO:0000256" key="2">
    <source>
        <dbReference type="ARBA" id="ARBA00022741"/>
    </source>
</evidence>